<dbReference type="Pfam" id="PF01553">
    <property type="entry name" value="Acyltransferase"/>
    <property type="match status" value="1"/>
</dbReference>
<sequence>NIRHLVLLNWVGGPSSGLVFRAETLRSTGYRVTMSLQRTLDSALRWPAFLLSLFILFWSVPFCSLTYYIRFLDLKTERRGDVFSWAVGMKRWFGIKILKVGDRELFRKDCMYLINHRSWGDFLVDQYLTEGRSTFLARAMVAVAFPFFMTVIMVMKATMVFKRGNIPDKEKFNRWIDSEFAATPQTAIAVYPEGHRSTMTDSLPLKRGMLHYAYSRKLPVQVIIAANKEAVLSEKHSTARFGQTIWAGYSEPMFPEKYETFDKFMDKVQATWNEEWNTVFGTKPEGLRELVCEDPKLLTPLHVRRGVSTIIAVVDICFLAIMYYSLRMARRVSAALGPLEAPLLALLAVYVTASLVRYSRPYDGVAASARKGKLAQASATQAPPAPKLAASGVADVSAATINRAASLAAEPGDPQGRQ</sequence>
<feature type="transmembrane region" description="Helical" evidence="1">
    <location>
        <begin position="135"/>
        <end position="155"/>
    </location>
</feature>
<reference evidence="3" key="1">
    <citation type="submission" date="2015-08" db="EMBL/GenBank/DDBJ databases">
        <authorList>
            <person name="Babu N.S."/>
            <person name="Beckwith C.J."/>
            <person name="Beseler K.G."/>
            <person name="Brison A."/>
            <person name="Carone J.V."/>
            <person name="Caskin T.P."/>
            <person name="Diamond M."/>
            <person name="Durham M.E."/>
            <person name="Foxe J.M."/>
            <person name="Go M."/>
            <person name="Henderson B.A."/>
            <person name="Jones I.B."/>
            <person name="McGettigan J.A."/>
            <person name="Micheletti S.J."/>
            <person name="Nasrallah M.E."/>
            <person name="Ortiz D."/>
            <person name="Piller C.R."/>
            <person name="Privatt S.R."/>
            <person name="Schneider S.L."/>
            <person name="Sharp S."/>
            <person name="Smith T.C."/>
            <person name="Stanton J.D."/>
            <person name="Ullery H.E."/>
            <person name="Wilson R.J."/>
            <person name="Serrano M.G."/>
            <person name="Buck G."/>
            <person name="Lee V."/>
            <person name="Wang Y."/>
            <person name="Carvalho R."/>
            <person name="Voegtly L."/>
            <person name="Shi R."/>
            <person name="Duckworth R."/>
            <person name="Johnson A."/>
            <person name="Loviza R."/>
            <person name="Walstead R."/>
            <person name="Shah Z."/>
            <person name="Kiflezghi M."/>
            <person name="Wade K."/>
            <person name="Ball S.L."/>
            <person name="Bradley K.W."/>
            <person name="Asai D.J."/>
            <person name="Bowman C.A."/>
            <person name="Russell D.A."/>
            <person name="Pope W.H."/>
            <person name="Jacobs-Sera D."/>
            <person name="Hendrix R.W."/>
            <person name="Hatfull G.F."/>
        </authorList>
    </citation>
    <scope>NUCLEOTIDE SEQUENCE</scope>
</reference>
<accession>A0A1D1ZPG8</accession>
<evidence type="ECO:0000256" key="1">
    <source>
        <dbReference type="SAM" id="Phobius"/>
    </source>
</evidence>
<dbReference type="AlphaFoldDB" id="A0A1D1ZPG8"/>
<name>A0A1D1ZPG8_AUXPR</name>
<proteinExistence type="predicted"/>
<dbReference type="GO" id="GO:0016746">
    <property type="term" value="F:acyltransferase activity"/>
    <property type="evidence" value="ECO:0007669"/>
    <property type="project" value="InterPro"/>
</dbReference>
<feature type="transmembrane region" description="Helical" evidence="1">
    <location>
        <begin position="48"/>
        <end position="69"/>
    </location>
</feature>
<protein>
    <recommendedName>
        <fullName evidence="2">Phospholipid/glycerol acyltransferase domain-containing protein</fullName>
    </recommendedName>
</protein>
<keyword evidence="1" id="KW-0812">Transmembrane</keyword>
<dbReference type="InterPro" id="IPR002123">
    <property type="entry name" value="Plipid/glycerol_acylTrfase"/>
</dbReference>
<keyword evidence="1" id="KW-0472">Membrane</keyword>
<keyword evidence="1" id="KW-1133">Transmembrane helix</keyword>
<feature type="domain" description="Phospholipid/glycerol acyltransferase" evidence="2">
    <location>
        <begin position="110"/>
        <end position="228"/>
    </location>
</feature>
<dbReference type="SUPFAM" id="SSF69593">
    <property type="entry name" value="Glycerol-3-phosphate (1)-acyltransferase"/>
    <property type="match status" value="1"/>
</dbReference>
<feature type="transmembrane region" description="Helical" evidence="1">
    <location>
        <begin position="332"/>
        <end position="353"/>
    </location>
</feature>
<evidence type="ECO:0000313" key="3">
    <source>
        <dbReference type="EMBL" id="JAT68731.1"/>
    </source>
</evidence>
<feature type="non-terminal residue" evidence="3">
    <location>
        <position position="1"/>
    </location>
</feature>
<dbReference type="EMBL" id="GDKF01009891">
    <property type="protein sequence ID" value="JAT68731.1"/>
    <property type="molecule type" value="Transcribed_RNA"/>
</dbReference>
<gene>
    <name evidence="3" type="ORF">g.4754</name>
</gene>
<feature type="transmembrane region" description="Helical" evidence="1">
    <location>
        <begin position="306"/>
        <end position="326"/>
    </location>
</feature>
<dbReference type="SMART" id="SM00563">
    <property type="entry name" value="PlsC"/>
    <property type="match status" value="1"/>
</dbReference>
<evidence type="ECO:0000259" key="2">
    <source>
        <dbReference type="SMART" id="SM00563"/>
    </source>
</evidence>
<organism evidence="3">
    <name type="scientific">Auxenochlorella protothecoides</name>
    <name type="common">Green microalga</name>
    <name type="synonym">Chlorella protothecoides</name>
    <dbReference type="NCBI Taxonomy" id="3075"/>
    <lineage>
        <taxon>Eukaryota</taxon>
        <taxon>Viridiplantae</taxon>
        <taxon>Chlorophyta</taxon>
        <taxon>core chlorophytes</taxon>
        <taxon>Trebouxiophyceae</taxon>
        <taxon>Chlorellales</taxon>
        <taxon>Chlorellaceae</taxon>
        <taxon>Auxenochlorella</taxon>
    </lineage>
</organism>